<reference evidence="2 3" key="1">
    <citation type="submission" date="2016-10" db="EMBL/GenBank/DDBJ databases">
        <authorList>
            <person name="Varghese N."/>
            <person name="Submissions S."/>
        </authorList>
    </citation>
    <scope>NUCLEOTIDE SEQUENCE [LARGE SCALE GENOMIC DNA]</scope>
    <source>
        <strain evidence="2 3">DSM 25353</strain>
    </source>
</reference>
<dbReference type="Pfam" id="PF09527">
    <property type="entry name" value="ATPase_gene1"/>
    <property type="match status" value="1"/>
</dbReference>
<dbReference type="EMBL" id="FNNO01000001">
    <property type="protein sequence ID" value="SDW09507.1"/>
    <property type="molecule type" value="Genomic_DNA"/>
</dbReference>
<dbReference type="Proteomes" id="UP000198711">
    <property type="component" value="Unassembled WGS sequence"/>
</dbReference>
<feature type="transmembrane region" description="Helical" evidence="1">
    <location>
        <begin position="43"/>
        <end position="61"/>
    </location>
</feature>
<dbReference type="InterPro" id="IPR032820">
    <property type="entry name" value="ATPase_put"/>
</dbReference>
<evidence type="ECO:0000256" key="1">
    <source>
        <dbReference type="SAM" id="Phobius"/>
    </source>
</evidence>
<keyword evidence="1" id="KW-1133">Transmembrane helix</keyword>
<keyword evidence="1" id="KW-0812">Transmembrane</keyword>
<name>A0A8X8I8R6_9BACT</name>
<evidence type="ECO:0000313" key="3">
    <source>
        <dbReference type="Proteomes" id="UP000198711"/>
    </source>
</evidence>
<comment type="caution">
    <text evidence="2">The sequence shown here is derived from an EMBL/GenBank/DDBJ whole genome shotgun (WGS) entry which is preliminary data.</text>
</comment>
<keyword evidence="1" id="KW-0472">Membrane</keyword>
<protein>
    <submittedName>
        <fullName evidence="2">F0F1-ATPase subunit Ca2+/Mg2+ transporter</fullName>
    </submittedName>
</protein>
<sequence length="73" mass="8204">MGQKKADILVRYAGLATELIAGLVIGVYLGGWLDKKMDLVKPVWLWLLPLLVLMVLLIKLIRDTSTDKNGKRK</sequence>
<keyword evidence="3" id="KW-1185">Reference proteome</keyword>
<dbReference type="AlphaFoldDB" id="A0A8X8I8R6"/>
<proteinExistence type="predicted"/>
<dbReference type="RefSeq" id="WP_092721401.1">
    <property type="nucleotide sequence ID" value="NZ_FNNO01000001.1"/>
</dbReference>
<accession>A0A8X8I8R6</accession>
<organism evidence="2 3">
    <name type="scientific">Hydrobacter penzbergensis</name>
    <dbReference type="NCBI Taxonomy" id="1235997"/>
    <lineage>
        <taxon>Bacteria</taxon>
        <taxon>Pseudomonadati</taxon>
        <taxon>Bacteroidota</taxon>
        <taxon>Chitinophagia</taxon>
        <taxon>Chitinophagales</taxon>
        <taxon>Chitinophagaceae</taxon>
        <taxon>Hydrobacter</taxon>
    </lineage>
</organism>
<gene>
    <name evidence="2" type="ORF">SAMN05444410_101226</name>
</gene>
<evidence type="ECO:0000313" key="2">
    <source>
        <dbReference type="EMBL" id="SDW09507.1"/>
    </source>
</evidence>
<feature type="transmembrane region" description="Helical" evidence="1">
    <location>
        <begin position="12"/>
        <end position="31"/>
    </location>
</feature>